<reference evidence="1 2" key="1">
    <citation type="journal article" date="2016" name="Mol. Biol. Evol.">
        <title>Comparative Genomics of Early-Diverging Mushroom-Forming Fungi Provides Insights into the Origins of Lignocellulose Decay Capabilities.</title>
        <authorList>
            <person name="Nagy L.G."/>
            <person name="Riley R."/>
            <person name="Tritt A."/>
            <person name="Adam C."/>
            <person name="Daum C."/>
            <person name="Floudas D."/>
            <person name="Sun H."/>
            <person name="Yadav J.S."/>
            <person name="Pangilinan J."/>
            <person name="Larsson K.H."/>
            <person name="Matsuura K."/>
            <person name="Barry K."/>
            <person name="Labutti K."/>
            <person name="Kuo R."/>
            <person name="Ohm R.A."/>
            <person name="Bhattacharya S.S."/>
            <person name="Shirouzu T."/>
            <person name="Yoshinaga Y."/>
            <person name="Martin F.M."/>
            <person name="Grigoriev I.V."/>
            <person name="Hibbett D.S."/>
        </authorList>
    </citation>
    <scope>NUCLEOTIDE SEQUENCE [LARGE SCALE GENOMIC DNA]</scope>
    <source>
        <strain evidence="1 2">HHB12733</strain>
    </source>
</reference>
<organism evidence="1 2">
    <name type="scientific">Calocera cornea HHB12733</name>
    <dbReference type="NCBI Taxonomy" id="1353952"/>
    <lineage>
        <taxon>Eukaryota</taxon>
        <taxon>Fungi</taxon>
        <taxon>Dikarya</taxon>
        <taxon>Basidiomycota</taxon>
        <taxon>Agaricomycotina</taxon>
        <taxon>Dacrymycetes</taxon>
        <taxon>Dacrymycetales</taxon>
        <taxon>Dacrymycetaceae</taxon>
        <taxon>Calocera</taxon>
    </lineage>
</organism>
<sequence length="115" mass="12393">MSAPWTPAAGSGLIVRTASFDRSMSCHLPVPLHLLACCYSCLRLDRQMPEKGAPQASGYTTSESHLSVIFHTSDESAELHFRSVSCSSAARQRSTSGFTCIPLRYHARSDCGVSG</sequence>
<keyword evidence="2" id="KW-1185">Reference proteome</keyword>
<dbReference type="AlphaFoldDB" id="A0A165IKQ4"/>
<protein>
    <submittedName>
        <fullName evidence="1">Uncharacterized protein</fullName>
    </submittedName>
</protein>
<evidence type="ECO:0000313" key="1">
    <source>
        <dbReference type="EMBL" id="KZT60699.1"/>
    </source>
</evidence>
<gene>
    <name evidence="1" type="ORF">CALCODRAFT_98333</name>
</gene>
<name>A0A165IKQ4_9BASI</name>
<dbReference type="InParanoid" id="A0A165IKQ4"/>
<dbReference type="EMBL" id="KV423929">
    <property type="protein sequence ID" value="KZT60699.1"/>
    <property type="molecule type" value="Genomic_DNA"/>
</dbReference>
<dbReference type="Proteomes" id="UP000076842">
    <property type="component" value="Unassembled WGS sequence"/>
</dbReference>
<evidence type="ECO:0000313" key="2">
    <source>
        <dbReference type="Proteomes" id="UP000076842"/>
    </source>
</evidence>
<proteinExistence type="predicted"/>
<accession>A0A165IKQ4</accession>